<dbReference type="EMBL" id="FR729477">
    <property type="protein sequence ID" value="CBY29101.1"/>
    <property type="molecule type" value="Genomic_DNA"/>
</dbReference>
<sequence length="113" mass="12857">MRGADKSDAIYIGDEDTFVELFRGDDSIFSGNGNTVYRHYGIDDGHDTIEDKGGESDCIQFINIKCQKIRLKRSGNYLIFWTRGNGKGSQLHYLVTVRIILLMVAQIKLNTFF</sequence>
<gene>
    <name evidence="1" type="ordered locus">Y11_34291</name>
</gene>
<dbReference type="Proteomes" id="UP000008084">
    <property type="component" value="Chromosome"/>
</dbReference>
<protein>
    <submittedName>
        <fullName evidence="1">Uncharacterized protein</fullName>
    </submittedName>
</protein>
<proteinExistence type="predicted"/>
<evidence type="ECO:0000313" key="2">
    <source>
        <dbReference type="Proteomes" id="UP000008084"/>
    </source>
</evidence>
<organism evidence="1 2">
    <name type="scientific">Yersinia enterocolitica subsp. palearctica serotype O:3 (strain DSM 13030 / CIP 106945 / Y11)</name>
    <dbReference type="NCBI Taxonomy" id="930944"/>
    <lineage>
        <taxon>Bacteria</taxon>
        <taxon>Pseudomonadati</taxon>
        <taxon>Pseudomonadota</taxon>
        <taxon>Gammaproteobacteria</taxon>
        <taxon>Enterobacterales</taxon>
        <taxon>Yersiniaceae</taxon>
        <taxon>Yersinia</taxon>
    </lineage>
</organism>
<dbReference type="AlphaFoldDB" id="A0A0H3NUV1"/>
<accession>A0A0H3NUV1</accession>
<dbReference type="KEGG" id="yey:Y11_34291"/>
<reference evidence="1 2" key="1">
    <citation type="journal article" date="2011" name="J. Bacteriol.">
        <title>Complete genome sequence of Yersinia enterocolitica subsp. palearctica serogroup O:3.</title>
        <authorList>
            <person name="Batzilla J."/>
            <person name="Hoper D."/>
            <person name="Antonenka U."/>
            <person name="Heesemann J."/>
            <person name="Rakin A."/>
        </authorList>
    </citation>
    <scope>NUCLEOTIDE SEQUENCE [LARGE SCALE GENOMIC DNA]</scope>
    <source>
        <strain evidence="2">DSM 13030 / CIP 106945 / Y11</strain>
    </source>
</reference>
<dbReference type="HOGENOM" id="CLU_2132589_0_0_6"/>
<name>A0A0H3NUV1_YERE1</name>
<dbReference type="InterPro" id="IPR011049">
    <property type="entry name" value="Serralysin-like_metalloprot_C"/>
</dbReference>
<evidence type="ECO:0000313" key="1">
    <source>
        <dbReference type="EMBL" id="CBY29101.1"/>
    </source>
</evidence>
<dbReference type="SUPFAM" id="SSF51120">
    <property type="entry name" value="beta-Roll"/>
    <property type="match status" value="1"/>
</dbReference>